<dbReference type="CDD" id="cd18008">
    <property type="entry name" value="DEXDc_SHPRH-like"/>
    <property type="match status" value="1"/>
</dbReference>
<keyword evidence="2" id="KW-0378">Hydrolase</keyword>
<evidence type="ECO:0000256" key="1">
    <source>
        <dbReference type="ARBA" id="ARBA00022741"/>
    </source>
</evidence>
<dbReference type="InterPro" id="IPR050628">
    <property type="entry name" value="SNF2_RAD54_helicase_TF"/>
</dbReference>
<dbReference type="PANTHER" id="PTHR45626:SF22">
    <property type="entry name" value="DNA REPAIR PROTEIN RAD5"/>
    <property type="match status" value="1"/>
</dbReference>
<protein>
    <submittedName>
        <fullName evidence="5">SNF2 family N-terminal domain-containing protein</fullName>
    </submittedName>
</protein>
<name>A0AAJ0GL21_9PEZI</name>
<keyword evidence="1" id="KW-0547">Nucleotide-binding</keyword>
<reference evidence="5" key="2">
    <citation type="submission" date="2023-06" db="EMBL/GenBank/DDBJ databases">
        <authorList>
            <consortium name="Lawrence Berkeley National Laboratory"/>
            <person name="Mondo S.J."/>
            <person name="Hensen N."/>
            <person name="Bonometti L."/>
            <person name="Westerberg I."/>
            <person name="Brannstrom I.O."/>
            <person name="Guillou S."/>
            <person name="Cros-Aarteil S."/>
            <person name="Calhoun S."/>
            <person name="Haridas S."/>
            <person name="Kuo A."/>
            <person name="Pangilinan J."/>
            <person name="Riley R."/>
            <person name="Labutti K."/>
            <person name="Andreopoulos B."/>
            <person name="Lipzen A."/>
            <person name="Chen C."/>
            <person name="Yanf M."/>
            <person name="Daum C."/>
            <person name="Ng V."/>
            <person name="Clum A."/>
            <person name="Steindorff A."/>
            <person name="Ohm R."/>
            <person name="Martin F."/>
            <person name="Silar P."/>
            <person name="Natvig D."/>
            <person name="Lalanne C."/>
            <person name="Gautier V."/>
            <person name="Ament-Velasquez S.L."/>
            <person name="Kruys A."/>
            <person name="Hutchinson M.I."/>
            <person name="Powell A.J."/>
            <person name="Barry K."/>
            <person name="Miller A.N."/>
            <person name="Grigoriev I.V."/>
            <person name="Debuchy R."/>
            <person name="Gladieux P."/>
            <person name="Thoren M.H."/>
            <person name="Johannesson H."/>
        </authorList>
    </citation>
    <scope>NUCLEOTIDE SEQUENCE</scope>
    <source>
        <strain evidence="5">CBS 333.67</strain>
    </source>
</reference>
<dbReference type="PANTHER" id="PTHR45626">
    <property type="entry name" value="TRANSCRIPTION TERMINATION FACTOR 2-RELATED"/>
    <property type="match status" value="1"/>
</dbReference>
<dbReference type="SMART" id="SM00487">
    <property type="entry name" value="DEXDc"/>
    <property type="match status" value="1"/>
</dbReference>
<dbReference type="GeneID" id="87882933"/>
<dbReference type="AlphaFoldDB" id="A0AAJ0GL21"/>
<feature type="domain" description="Helicase ATP-binding" evidence="4">
    <location>
        <begin position="94"/>
        <end position="281"/>
    </location>
</feature>
<reference evidence="5" key="1">
    <citation type="journal article" date="2023" name="Mol. Phylogenet. Evol.">
        <title>Genome-scale phylogeny and comparative genomics of the fungal order Sordariales.</title>
        <authorList>
            <person name="Hensen N."/>
            <person name="Bonometti L."/>
            <person name="Westerberg I."/>
            <person name="Brannstrom I.O."/>
            <person name="Guillou S."/>
            <person name="Cros-Aarteil S."/>
            <person name="Calhoun S."/>
            <person name="Haridas S."/>
            <person name="Kuo A."/>
            <person name="Mondo S."/>
            <person name="Pangilinan J."/>
            <person name="Riley R."/>
            <person name="LaButti K."/>
            <person name="Andreopoulos B."/>
            <person name="Lipzen A."/>
            <person name="Chen C."/>
            <person name="Yan M."/>
            <person name="Daum C."/>
            <person name="Ng V."/>
            <person name="Clum A."/>
            <person name="Steindorff A."/>
            <person name="Ohm R.A."/>
            <person name="Martin F."/>
            <person name="Silar P."/>
            <person name="Natvig D.O."/>
            <person name="Lalanne C."/>
            <person name="Gautier V."/>
            <person name="Ament-Velasquez S.L."/>
            <person name="Kruys A."/>
            <person name="Hutchinson M.I."/>
            <person name="Powell A.J."/>
            <person name="Barry K."/>
            <person name="Miller A.N."/>
            <person name="Grigoriev I.V."/>
            <person name="Debuchy R."/>
            <person name="Gladieux P."/>
            <person name="Hiltunen Thoren M."/>
            <person name="Johannesson H."/>
        </authorList>
    </citation>
    <scope>NUCLEOTIDE SEQUENCE</scope>
    <source>
        <strain evidence="5">CBS 333.67</strain>
    </source>
</reference>
<dbReference type="Pfam" id="PF00176">
    <property type="entry name" value="SNF2-rel_dom"/>
    <property type="match status" value="1"/>
</dbReference>
<dbReference type="GO" id="GO:0006281">
    <property type="term" value="P:DNA repair"/>
    <property type="evidence" value="ECO:0007669"/>
    <property type="project" value="TreeGrafter"/>
</dbReference>
<dbReference type="GO" id="GO:0005634">
    <property type="term" value="C:nucleus"/>
    <property type="evidence" value="ECO:0007669"/>
    <property type="project" value="TreeGrafter"/>
</dbReference>
<dbReference type="InterPro" id="IPR014001">
    <property type="entry name" value="Helicase_ATP-bd"/>
</dbReference>
<dbReference type="InterPro" id="IPR038718">
    <property type="entry name" value="SNF2-like_sf"/>
</dbReference>
<evidence type="ECO:0000256" key="3">
    <source>
        <dbReference type="ARBA" id="ARBA00022840"/>
    </source>
</evidence>
<sequence length="437" mass="48752">MRYVNLTHLVSLTEKDLNAKTISDEVDDILGSLDGGNVSDDIDFEVGISEVALRTSLTDHQRTALRFIRGRETHERCQEMHQNFRLVTGTSSHADVPSYLTGGILADVMGLGKTLSMISAILSSLHISRQRPSYPDGAAYLATDVDGSCFNTGATLVVVTSMQVLKVWETEIDKHVEPNTLKTVRFHGKARPTSPSQLIDHDIVFTTYGTLSASYKKCGVLHQVNWYRVVLDEAHWIRNENSTQYKAATSLKSVRRWCLTGTPIANKLGDLVSLLRFLHFGPFSSPVVFNQYILQPLREDSGSGALRLRALLRTICLRRDERLLKLPKTRLEQIEVTLQQEEQQLYSDIMTQCARVIDEVVSSRANVKKYGVLFAVTVKLRRLCNHGAFTITSTRVSSTGVESTLERDEGCDFCNGAMRTTWSLSFMVNFAPSAVGS</sequence>
<comment type="caution">
    <text evidence="5">The sequence shown here is derived from an EMBL/GenBank/DDBJ whole genome shotgun (WGS) entry which is preliminary data.</text>
</comment>
<evidence type="ECO:0000313" key="6">
    <source>
        <dbReference type="Proteomes" id="UP001273166"/>
    </source>
</evidence>
<dbReference type="SUPFAM" id="SSF52540">
    <property type="entry name" value="P-loop containing nucleoside triphosphate hydrolases"/>
    <property type="match status" value="1"/>
</dbReference>
<dbReference type="GO" id="GO:0016787">
    <property type="term" value="F:hydrolase activity"/>
    <property type="evidence" value="ECO:0007669"/>
    <property type="project" value="UniProtKB-KW"/>
</dbReference>
<evidence type="ECO:0000256" key="2">
    <source>
        <dbReference type="ARBA" id="ARBA00022801"/>
    </source>
</evidence>
<dbReference type="Gene3D" id="3.40.50.10810">
    <property type="entry name" value="Tandem AAA-ATPase domain"/>
    <property type="match status" value="1"/>
</dbReference>
<keyword evidence="3" id="KW-0067">ATP-binding</keyword>
<accession>A0AAJ0GL21</accession>
<dbReference type="PROSITE" id="PS51192">
    <property type="entry name" value="HELICASE_ATP_BIND_1"/>
    <property type="match status" value="1"/>
</dbReference>
<proteinExistence type="predicted"/>
<organism evidence="5 6">
    <name type="scientific">Chaetomium strumarium</name>
    <dbReference type="NCBI Taxonomy" id="1170767"/>
    <lineage>
        <taxon>Eukaryota</taxon>
        <taxon>Fungi</taxon>
        <taxon>Dikarya</taxon>
        <taxon>Ascomycota</taxon>
        <taxon>Pezizomycotina</taxon>
        <taxon>Sordariomycetes</taxon>
        <taxon>Sordariomycetidae</taxon>
        <taxon>Sordariales</taxon>
        <taxon>Chaetomiaceae</taxon>
        <taxon>Chaetomium</taxon>
    </lineage>
</organism>
<dbReference type="InterPro" id="IPR027417">
    <property type="entry name" value="P-loop_NTPase"/>
</dbReference>
<dbReference type="GO" id="GO:0008094">
    <property type="term" value="F:ATP-dependent activity, acting on DNA"/>
    <property type="evidence" value="ECO:0007669"/>
    <property type="project" value="TreeGrafter"/>
</dbReference>
<dbReference type="InterPro" id="IPR000330">
    <property type="entry name" value="SNF2_N"/>
</dbReference>
<dbReference type="RefSeq" id="XP_062717637.1">
    <property type="nucleotide sequence ID" value="XM_062864104.1"/>
</dbReference>
<evidence type="ECO:0000259" key="4">
    <source>
        <dbReference type="PROSITE" id="PS51192"/>
    </source>
</evidence>
<gene>
    <name evidence="5" type="ORF">B0T15DRAFT_325399</name>
</gene>
<keyword evidence="6" id="KW-1185">Reference proteome</keyword>
<dbReference type="GO" id="GO:0005524">
    <property type="term" value="F:ATP binding"/>
    <property type="evidence" value="ECO:0007669"/>
    <property type="project" value="UniProtKB-KW"/>
</dbReference>
<dbReference type="Proteomes" id="UP001273166">
    <property type="component" value="Unassembled WGS sequence"/>
</dbReference>
<evidence type="ECO:0000313" key="5">
    <source>
        <dbReference type="EMBL" id="KAK3301857.1"/>
    </source>
</evidence>
<dbReference type="EMBL" id="JAUDZG010000008">
    <property type="protein sequence ID" value="KAK3301857.1"/>
    <property type="molecule type" value="Genomic_DNA"/>
</dbReference>